<keyword evidence="3" id="KW-1185">Reference proteome</keyword>
<organism evidence="2 3">
    <name type="scientific">Mycena pura</name>
    <dbReference type="NCBI Taxonomy" id="153505"/>
    <lineage>
        <taxon>Eukaryota</taxon>
        <taxon>Fungi</taxon>
        <taxon>Dikarya</taxon>
        <taxon>Basidiomycota</taxon>
        <taxon>Agaricomycotina</taxon>
        <taxon>Agaricomycetes</taxon>
        <taxon>Agaricomycetidae</taxon>
        <taxon>Agaricales</taxon>
        <taxon>Marasmiineae</taxon>
        <taxon>Mycenaceae</taxon>
        <taxon>Mycena</taxon>
    </lineage>
</organism>
<evidence type="ECO:0000313" key="3">
    <source>
        <dbReference type="Proteomes" id="UP001219525"/>
    </source>
</evidence>
<evidence type="ECO:0000313" key="2">
    <source>
        <dbReference type="EMBL" id="KAJ7204715.1"/>
    </source>
</evidence>
<feature type="region of interest" description="Disordered" evidence="1">
    <location>
        <begin position="64"/>
        <end position="85"/>
    </location>
</feature>
<accession>A0AAD6Y849</accession>
<dbReference type="Proteomes" id="UP001219525">
    <property type="component" value="Unassembled WGS sequence"/>
</dbReference>
<comment type="caution">
    <text evidence="2">The sequence shown here is derived from an EMBL/GenBank/DDBJ whole genome shotgun (WGS) entry which is preliminary data.</text>
</comment>
<gene>
    <name evidence="2" type="ORF">GGX14DRAFT_645961</name>
</gene>
<name>A0AAD6Y849_9AGAR</name>
<protein>
    <submittedName>
        <fullName evidence="2">Uncharacterized protein</fullName>
    </submittedName>
</protein>
<reference evidence="2" key="1">
    <citation type="submission" date="2023-03" db="EMBL/GenBank/DDBJ databases">
        <title>Massive genome expansion in bonnet fungi (Mycena s.s.) driven by repeated elements and novel gene families across ecological guilds.</title>
        <authorList>
            <consortium name="Lawrence Berkeley National Laboratory"/>
            <person name="Harder C.B."/>
            <person name="Miyauchi S."/>
            <person name="Viragh M."/>
            <person name="Kuo A."/>
            <person name="Thoen E."/>
            <person name="Andreopoulos B."/>
            <person name="Lu D."/>
            <person name="Skrede I."/>
            <person name="Drula E."/>
            <person name="Henrissat B."/>
            <person name="Morin E."/>
            <person name="Kohler A."/>
            <person name="Barry K."/>
            <person name="LaButti K."/>
            <person name="Morin E."/>
            <person name="Salamov A."/>
            <person name="Lipzen A."/>
            <person name="Mereny Z."/>
            <person name="Hegedus B."/>
            <person name="Baldrian P."/>
            <person name="Stursova M."/>
            <person name="Weitz H."/>
            <person name="Taylor A."/>
            <person name="Grigoriev I.V."/>
            <person name="Nagy L.G."/>
            <person name="Martin F."/>
            <person name="Kauserud H."/>
        </authorList>
    </citation>
    <scope>NUCLEOTIDE SEQUENCE</scope>
    <source>
        <strain evidence="2">9144</strain>
    </source>
</reference>
<proteinExistence type="predicted"/>
<dbReference type="EMBL" id="JARJCW010000046">
    <property type="protein sequence ID" value="KAJ7204715.1"/>
    <property type="molecule type" value="Genomic_DNA"/>
</dbReference>
<evidence type="ECO:0000256" key="1">
    <source>
        <dbReference type="SAM" id="MobiDB-lite"/>
    </source>
</evidence>
<dbReference type="AlphaFoldDB" id="A0AAD6Y849"/>
<sequence>MILNLHLNVRSRRASISLAAESLIVEPVEIVRQKLFFGDHGASSSIDSSPSAAPAYIQRESGRAAVEDVHDTPARHEPKRPESAARCDIDGVGRAEAVDKQGTQCPASNAEGLWAGLSIEQQLCSQNLLQSRLCDAVRLVNSVWSLAKLSLAKFFLSFMTMSTAASQSQDVLYEALDEHDTAYDPQLILDFHDPTRRSGTVDFRTIVEDRRMWRAVNPNDANLL</sequence>